<gene>
    <name evidence="2" type="ORF">COS21_00160</name>
</gene>
<protein>
    <recommendedName>
        <fullName evidence="4">Metal-dependent hydrolase</fullName>
    </recommendedName>
</protein>
<evidence type="ECO:0000313" key="2">
    <source>
        <dbReference type="EMBL" id="PIV47395.1"/>
    </source>
</evidence>
<dbReference type="AlphaFoldDB" id="A0A2M7DEY5"/>
<evidence type="ECO:0008006" key="4">
    <source>
        <dbReference type="Google" id="ProtNLM"/>
    </source>
</evidence>
<proteinExistence type="predicted"/>
<dbReference type="Proteomes" id="UP000229030">
    <property type="component" value="Unassembled WGS sequence"/>
</dbReference>
<comment type="caution">
    <text evidence="2">The sequence shown here is derived from an EMBL/GenBank/DDBJ whole genome shotgun (WGS) entry which is preliminary data.</text>
</comment>
<keyword evidence="1" id="KW-1133">Transmembrane helix</keyword>
<feature type="transmembrane region" description="Helical" evidence="1">
    <location>
        <begin position="12"/>
        <end position="37"/>
    </location>
</feature>
<reference evidence="3" key="1">
    <citation type="submission" date="2017-09" db="EMBL/GenBank/DDBJ databases">
        <title>Depth-based differentiation of microbial function through sediment-hosted aquifers and enrichment of novel symbionts in the deep terrestrial subsurface.</title>
        <authorList>
            <person name="Probst A.J."/>
            <person name="Ladd B."/>
            <person name="Jarett J.K."/>
            <person name="Geller-Mcgrath D.E."/>
            <person name="Sieber C.M.K."/>
            <person name="Emerson J.B."/>
            <person name="Anantharaman K."/>
            <person name="Thomas B.C."/>
            <person name="Malmstrom R."/>
            <person name="Stieglmeier M."/>
            <person name="Klingl A."/>
            <person name="Woyke T."/>
            <person name="Ryan C.M."/>
            <person name="Banfield J.F."/>
        </authorList>
    </citation>
    <scope>NUCLEOTIDE SEQUENCE [LARGE SCALE GENOMIC DNA]</scope>
</reference>
<sequence>MRPLRHIIASAILGIGFLLFVKPAWAALIVFLTGIFIDLDHLVDFWALKPLLLFNIHDFLDAEKYDKQVKWIFVFFHSWELILGLWLWAVLGHWPIWPTAIAAGATLHMILDIDNLKHPYKMHPLTYFLIFRIIKKFKKANLQMCHSEA</sequence>
<dbReference type="EMBL" id="PETV01000004">
    <property type="protein sequence ID" value="PIV47395.1"/>
    <property type="molecule type" value="Genomic_DNA"/>
</dbReference>
<keyword evidence="1" id="KW-0472">Membrane</keyword>
<evidence type="ECO:0000256" key="1">
    <source>
        <dbReference type="SAM" id="Phobius"/>
    </source>
</evidence>
<accession>A0A2M7DEY5</accession>
<keyword evidence="1" id="KW-0812">Transmembrane</keyword>
<organism evidence="2 3">
    <name type="scientific">bacterium (Candidatus Gribaldobacteria) CG02_land_8_20_14_3_00_41_15</name>
    <dbReference type="NCBI Taxonomy" id="2014270"/>
    <lineage>
        <taxon>Bacteria</taxon>
        <taxon>Candidatus Gribaldobacteria</taxon>
    </lineage>
</organism>
<name>A0A2M7DEY5_9BACT</name>
<evidence type="ECO:0000313" key="3">
    <source>
        <dbReference type="Proteomes" id="UP000229030"/>
    </source>
</evidence>
<feature type="transmembrane region" description="Helical" evidence="1">
    <location>
        <begin position="96"/>
        <end position="113"/>
    </location>
</feature>